<evidence type="ECO:0000313" key="3">
    <source>
        <dbReference type="EMBL" id="KAG5276036.1"/>
    </source>
</evidence>
<dbReference type="Pfam" id="PF03645">
    <property type="entry name" value="Tctex-1"/>
    <property type="match status" value="1"/>
</dbReference>
<comment type="similarity">
    <text evidence="1">Belongs to the dynein light chain Tctex-type family.</text>
</comment>
<dbReference type="PANTHER" id="PTHR21255:SF61">
    <property type="entry name" value="TCTEX1 DOMAIN CONTAINING 1"/>
    <property type="match status" value="1"/>
</dbReference>
<dbReference type="Gene3D" id="3.30.1140.40">
    <property type="entry name" value="Tctex-1"/>
    <property type="match status" value="1"/>
</dbReference>
<feature type="region of interest" description="Disordered" evidence="2">
    <location>
        <begin position="1"/>
        <end position="26"/>
    </location>
</feature>
<dbReference type="InterPro" id="IPR005334">
    <property type="entry name" value="Tctex-1-like"/>
</dbReference>
<dbReference type="GO" id="GO:0005737">
    <property type="term" value="C:cytoplasm"/>
    <property type="evidence" value="ECO:0007669"/>
    <property type="project" value="TreeGrafter"/>
</dbReference>
<comment type="caution">
    <text evidence="3">The sequence shown here is derived from an EMBL/GenBank/DDBJ whole genome shotgun (WGS) entry which is preliminary data.</text>
</comment>
<dbReference type="GO" id="GO:0005868">
    <property type="term" value="C:cytoplasmic dynein complex"/>
    <property type="evidence" value="ECO:0007669"/>
    <property type="project" value="TreeGrafter"/>
</dbReference>
<sequence length="215" mass="23408">MNRSRETHRMSWVPLKETGKGNSKEDRNIYTSKEASITPVQFSRQVQVRRLISLKGLLTAQKFSKGLKERTAQKLAAKKGVRGPARKLIPIINDQVPTGCAQPKECFPVAHGSQLLHDFLASRLDGVAYVAGTGGPLSAGPLALALSEDLRALVRAICPPRYRLVCTVSLGPAGQEGLMMASRCLWDAHADTCISHTTQTAQIFCVASAFAVYYE</sequence>
<dbReference type="InterPro" id="IPR038586">
    <property type="entry name" value="Tctex-1-like_sf"/>
</dbReference>
<gene>
    <name evidence="3" type="ORF">AALO_G00127200</name>
</gene>
<accession>A0AAV6GR63</accession>
<reference evidence="3" key="1">
    <citation type="submission" date="2020-10" db="EMBL/GenBank/DDBJ databases">
        <title>Chromosome-scale genome assembly of the Allis shad, Alosa alosa.</title>
        <authorList>
            <person name="Margot Z."/>
            <person name="Christophe K."/>
            <person name="Cabau C."/>
            <person name="Louis A."/>
            <person name="Berthelot C."/>
            <person name="Parey E."/>
            <person name="Roest Crollius H."/>
            <person name="Montfort J."/>
            <person name="Robinson-Rechavi M."/>
            <person name="Bucao C."/>
            <person name="Bouchez O."/>
            <person name="Gislard M."/>
            <person name="Lluch J."/>
            <person name="Milhes M."/>
            <person name="Lampietro C."/>
            <person name="Lopez Roques C."/>
            <person name="Donnadieu C."/>
            <person name="Braasch I."/>
            <person name="Desvignes T."/>
            <person name="Postlethwait J."/>
            <person name="Bobe J."/>
            <person name="Guiguen Y."/>
        </authorList>
    </citation>
    <scope>NUCLEOTIDE SEQUENCE</scope>
    <source>
        <strain evidence="3">M-15738</strain>
        <tissue evidence="3">Blood</tissue>
    </source>
</reference>
<evidence type="ECO:0000256" key="2">
    <source>
        <dbReference type="SAM" id="MobiDB-lite"/>
    </source>
</evidence>
<evidence type="ECO:0000256" key="1">
    <source>
        <dbReference type="ARBA" id="ARBA00005361"/>
    </source>
</evidence>
<protein>
    <submittedName>
        <fullName evidence="3">Uncharacterized protein</fullName>
    </submittedName>
</protein>
<evidence type="ECO:0000313" key="4">
    <source>
        <dbReference type="Proteomes" id="UP000823561"/>
    </source>
</evidence>
<dbReference type="GO" id="GO:0007018">
    <property type="term" value="P:microtubule-based movement"/>
    <property type="evidence" value="ECO:0007669"/>
    <property type="project" value="TreeGrafter"/>
</dbReference>
<name>A0AAV6GR63_9TELE</name>
<proteinExistence type="inferred from homology"/>
<keyword evidence="4" id="KW-1185">Reference proteome</keyword>
<dbReference type="Proteomes" id="UP000823561">
    <property type="component" value="Chromosome 9"/>
</dbReference>
<feature type="compositionally biased region" description="Basic and acidic residues" evidence="2">
    <location>
        <begin position="17"/>
        <end position="26"/>
    </location>
</feature>
<dbReference type="AlphaFoldDB" id="A0AAV6GR63"/>
<organism evidence="3 4">
    <name type="scientific">Alosa alosa</name>
    <name type="common">allis shad</name>
    <dbReference type="NCBI Taxonomy" id="278164"/>
    <lineage>
        <taxon>Eukaryota</taxon>
        <taxon>Metazoa</taxon>
        <taxon>Chordata</taxon>
        <taxon>Craniata</taxon>
        <taxon>Vertebrata</taxon>
        <taxon>Euteleostomi</taxon>
        <taxon>Actinopterygii</taxon>
        <taxon>Neopterygii</taxon>
        <taxon>Teleostei</taxon>
        <taxon>Clupei</taxon>
        <taxon>Clupeiformes</taxon>
        <taxon>Clupeoidei</taxon>
        <taxon>Clupeidae</taxon>
        <taxon>Alosa</taxon>
    </lineage>
</organism>
<dbReference type="GO" id="GO:0045505">
    <property type="term" value="F:dynein intermediate chain binding"/>
    <property type="evidence" value="ECO:0007669"/>
    <property type="project" value="TreeGrafter"/>
</dbReference>
<dbReference type="PANTHER" id="PTHR21255">
    <property type="entry name" value="T-COMPLEX-ASSOCIATED-TESTIS-EXPRESSED 1/ DYNEIN LIGHT CHAIN"/>
    <property type="match status" value="1"/>
</dbReference>
<dbReference type="EMBL" id="JADWDJ010000009">
    <property type="protein sequence ID" value="KAG5276036.1"/>
    <property type="molecule type" value="Genomic_DNA"/>
</dbReference>